<proteinExistence type="predicted"/>
<dbReference type="Proteomes" id="UP000587462">
    <property type="component" value="Unassembled WGS sequence"/>
</dbReference>
<dbReference type="InterPro" id="IPR019405">
    <property type="entry name" value="Lactonase_7-beta_prop"/>
</dbReference>
<dbReference type="PANTHER" id="PTHR47197:SF3">
    <property type="entry name" value="DIHYDRO-HEME D1 DEHYDROGENASE"/>
    <property type="match status" value="1"/>
</dbReference>
<sequence>MSEHDNDHNSAAARLVAPAWGTDGLVVAGLAAPEQPEVHVTPVQSNPRAVAVSSDGTRAYTANHDAGTLSVVDLGPAVPAVLRSPSAGKNPCAVTAGLAGDQVCVANWADDQVAVFDKEGLSSPVTVDVGKGPCALAAAPGGQAQHVCVVNETDATVSLVDVGTSGSPSVTATVPVPGVTRAIAVAKGGRFAYVASRGDGTANGHVTVLDVDAEGDPVGDPVSVGAEPRALALSVEGDRLCVAAYGSASVSVASVNPTTGRIETPVSIPVEPHPVAVAFTPDGSLILAVSRTSGRLTAIRTDTLTPTTLDEPVGAVPAGVVPGPDGRFAYVSDQASGTLVTVRTSPRKTVEVRTGTGSQPVNVAVAPDGSWAYAADSASGNVAVLDLGQLQPGTPVPLGGAHKPWDVAIAPDRTFACATSPGTAALLVLTPAQGEVLTFGGAVTVKAIALAPNAEPHGVAITPDGHYAVTADAGTATVSLVDPKGGKYTIEAGVVGCQQPTGAALSKDGTTLYVSDFASGSPNGQIAVLTRTSPGTWQQQTPIDSVTGHLSGPHELGLSADGLRLCVANYQNGTVSVLQRATTGDRWAFHMTVDKPAMFHPYGLALTPDGRTLYVSNAAGNNATVEAFDISGNPATHQRTITVENGDSIPPGLALSPDGQYLYAAVSKAWLSDDAPLGMVYGIRLSGGGTAMTPVAASPAAAHVDRPNGIVCPDNQTLYVVNQGRRETPVRDAFLAVITLDASRLKVQKVEQQALDKDDTPYSIAIARDDGTCCIANATSGTVTVFTSNVTPVKVGEPATSRPWDVAVSDDGVYACISDRKAATVHCLRLADREVFPVPVRADPMGVACAPGGARAYVANHKDNSITVISLNGTQGRPEETATWKHELITKPESVSVSADGTWLFVTTENSGAVLMLDATTGTPRFTVPAGRALAAGAPDPRAATPLVYLADTAGAAVSVVNTTALGRVGGTEAALDLRQAVVVPAGLKGADR</sequence>
<dbReference type="InterPro" id="IPR011048">
    <property type="entry name" value="Haem_d1_sf"/>
</dbReference>
<name>A0A7Y7E5J1_STRMO</name>
<dbReference type="RefSeq" id="WP_171078215.1">
    <property type="nucleotide sequence ID" value="NZ_BNBU01000001.1"/>
</dbReference>
<protein>
    <submittedName>
        <fullName evidence="1">Beta-propeller fold lactonase family protein</fullName>
    </submittedName>
</protein>
<gene>
    <name evidence="1" type="ORF">HG542_01920</name>
</gene>
<dbReference type="Gene3D" id="2.130.10.10">
    <property type="entry name" value="YVTN repeat-like/Quinoprotein amine dehydrogenase"/>
    <property type="match status" value="6"/>
</dbReference>
<keyword evidence="2" id="KW-1185">Reference proteome</keyword>
<accession>A0A7Y7E5J1</accession>
<dbReference type="PANTHER" id="PTHR47197">
    <property type="entry name" value="PROTEIN NIRF"/>
    <property type="match status" value="1"/>
</dbReference>
<dbReference type="Pfam" id="PF02239">
    <property type="entry name" value="Cytochrom_D1"/>
    <property type="match status" value="1"/>
</dbReference>
<dbReference type="SUPFAM" id="SSF51004">
    <property type="entry name" value="C-terminal (heme d1) domain of cytochrome cd1-nitrite reductase"/>
    <property type="match status" value="1"/>
</dbReference>
<dbReference type="EMBL" id="JABBXF010000004">
    <property type="protein sequence ID" value="NVK76411.1"/>
    <property type="molecule type" value="Genomic_DNA"/>
</dbReference>
<dbReference type="SUPFAM" id="SSF75011">
    <property type="entry name" value="3-carboxy-cis,cis-mucoante lactonizing enzyme"/>
    <property type="match status" value="2"/>
</dbReference>
<comment type="caution">
    <text evidence="1">The sequence shown here is derived from an EMBL/GenBank/DDBJ whole genome shotgun (WGS) entry which is preliminary data.</text>
</comment>
<dbReference type="AlphaFoldDB" id="A0A7Y7E5J1"/>
<evidence type="ECO:0000313" key="2">
    <source>
        <dbReference type="Proteomes" id="UP000587462"/>
    </source>
</evidence>
<organism evidence="1 2">
    <name type="scientific">Streptomyces morookaense</name>
    <name type="common">Streptoverticillium morookaense</name>
    <dbReference type="NCBI Taxonomy" id="1970"/>
    <lineage>
        <taxon>Bacteria</taxon>
        <taxon>Bacillati</taxon>
        <taxon>Actinomycetota</taxon>
        <taxon>Actinomycetes</taxon>
        <taxon>Kitasatosporales</taxon>
        <taxon>Streptomycetaceae</taxon>
        <taxon>Streptomyces</taxon>
    </lineage>
</organism>
<dbReference type="InterPro" id="IPR051200">
    <property type="entry name" value="Host-pathogen_enzymatic-act"/>
</dbReference>
<reference evidence="1 2" key="1">
    <citation type="submission" date="2020-04" db="EMBL/GenBank/DDBJ databases">
        <title>Draft Genome Sequence of Streptomyces morookaense DSM 40503, an 8-azaguanine-producing strain.</title>
        <authorList>
            <person name="Qi J."/>
            <person name="Gao J.-M."/>
        </authorList>
    </citation>
    <scope>NUCLEOTIDE SEQUENCE [LARGE SCALE GENOMIC DNA]</scope>
    <source>
        <strain evidence="1 2">DSM 40503</strain>
    </source>
</reference>
<evidence type="ECO:0000313" key="1">
    <source>
        <dbReference type="EMBL" id="NVK76411.1"/>
    </source>
</evidence>
<dbReference type="InterPro" id="IPR015943">
    <property type="entry name" value="WD40/YVTN_repeat-like_dom_sf"/>
</dbReference>
<dbReference type="Pfam" id="PF10282">
    <property type="entry name" value="Lactonase"/>
    <property type="match status" value="1"/>
</dbReference>